<dbReference type="EMBL" id="JACYHB010000018">
    <property type="protein sequence ID" value="MBD8080674.1"/>
    <property type="molecule type" value="Genomic_DNA"/>
</dbReference>
<evidence type="ECO:0000313" key="2">
    <source>
        <dbReference type="EMBL" id="MBD8080674.1"/>
    </source>
</evidence>
<proteinExistence type="predicted"/>
<dbReference type="PANTHER" id="PTHR43415:SF4">
    <property type="entry name" value="N-ACETYLTRANSFERASE DOMAIN-CONTAINING PROTEIN"/>
    <property type="match status" value="1"/>
</dbReference>
<dbReference type="Gene3D" id="3.40.630.30">
    <property type="match status" value="1"/>
</dbReference>
<reference evidence="2" key="1">
    <citation type="journal article" date="2018" name="Curr. Microbiol.">
        <title>Cellulosimicrobium arenosum sp. nov., Isolated from Marine Sediment Sand.</title>
        <authorList>
            <person name="Oh M."/>
            <person name="Kim J.H."/>
            <person name="Yoon J.H."/>
            <person name="Schumann P."/>
            <person name="Kim W."/>
        </authorList>
    </citation>
    <scope>NUCLEOTIDE SEQUENCE</scope>
    <source>
        <strain evidence="2">KCTC 49039</strain>
    </source>
</reference>
<reference evidence="2" key="2">
    <citation type="submission" date="2020-09" db="EMBL/GenBank/DDBJ databases">
        <authorList>
            <person name="Yu Y."/>
        </authorList>
    </citation>
    <scope>NUCLEOTIDE SEQUENCE</scope>
    <source>
        <strain evidence="2">KCTC 49039</strain>
    </source>
</reference>
<accession>A0A927PH34</accession>
<name>A0A927PH34_9MICO</name>
<dbReference type="GO" id="GO:0016747">
    <property type="term" value="F:acyltransferase activity, transferring groups other than amino-acyl groups"/>
    <property type="evidence" value="ECO:0007669"/>
    <property type="project" value="InterPro"/>
</dbReference>
<evidence type="ECO:0000313" key="3">
    <source>
        <dbReference type="Proteomes" id="UP000610846"/>
    </source>
</evidence>
<dbReference type="InterPro" id="IPR016181">
    <property type="entry name" value="Acyl_CoA_acyltransferase"/>
</dbReference>
<comment type="caution">
    <text evidence="2">The sequence shown here is derived from an EMBL/GenBank/DDBJ whole genome shotgun (WGS) entry which is preliminary data.</text>
</comment>
<gene>
    <name evidence="2" type="ORF">IF651_16655</name>
</gene>
<dbReference type="AlphaFoldDB" id="A0A927PH34"/>
<feature type="domain" description="N-acetyltransferase" evidence="1">
    <location>
        <begin position="1"/>
        <end position="178"/>
    </location>
</feature>
<dbReference type="PANTHER" id="PTHR43415">
    <property type="entry name" value="SPERMIDINE N(1)-ACETYLTRANSFERASE"/>
    <property type="match status" value="1"/>
</dbReference>
<dbReference type="Pfam" id="PF13302">
    <property type="entry name" value="Acetyltransf_3"/>
    <property type="match status" value="1"/>
</dbReference>
<organism evidence="2 3">
    <name type="scientific">Cellulosimicrobium arenosum</name>
    <dbReference type="NCBI Taxonomy" id="2708133"/>
    <lineage>
        <taxon>Bacteria</taxon>
        <taxon>Bacillati</taxon>
        <taxon>Actinomycetota</taxon>
        <taxon>Actinomycetes</taxon>
        <taxon>Micrococcales</taxon>
        <taxon>Promicromonosporaceae</taxon>
        <taxon>Cellulosimicrobium</taxon>
    </lineage>
</organism>
<dbReference type="PROSITE" id="PS51186">
    <property type="entry name" value="GNAT"/>
    <property type="match status" value="1"/>
</dbReference>
<dbReference type="CDD" id="cd04301">
    <property type="entry name" value="NAT_SF"/>
    <property type="match status" value="1"/>
</dbReference>
<dbReference type="Proteomes" id="UP000610846">
    <property type="component" value="Unassembled WGS sequence"/>
</dbReference>
<dbReference type="InterPro" id="IPR000182">
    <property type="entry name" value="GNAT_dom"/>
</dbReference>
<sequence length="184" mass="21009">MRGWRAQDLADFRDWLRPHHEWHRWDGPYYPVPDDAQADALVARLRTSSSVEAAHPQGLSDDGLPPRRVVVADAEDRLVGTCSWSWESAESQWARIGVGIYPTHRRGQGLGREAVRLWVDQLFATTSWVRLDFATWSGNAAMLGVGRSLGFVEEARFRRARVVDGTRYDSVVMGVLREEWTHPR</sequence>
<evidence type="ECO:0000259" key="1">
    <source>
        <dbReference type="PROSITE" id="PS51186"/>
    </source>
</evidence>
<keyword evidence="3" id="KW-1185">Reference proteome</keyword>
<dbReference type="SUPFAM" id="SSF55729">
    <property type="entry name" value="Acyl-CoA N-acyltransferases (Nat)"/>
    <property type="match status" value="1"/>
</dbReference>
<protein>
    <submittedName>
        <fullName evidence="2">GNAT family N-acetyltransferase</fullName>
    </submittedName>
</protein>